<gene>
    <name evidence="2" type="primary">GPI1</name>
    <name evidence="2" type="ORF">CAAN4_B10000</name>
</gene>
<dbReference type="PANTHER" id="PTHR21329:SF3">
    <property type="entry name" value="PHOSPHATIDYLINOSITOL N-ACETYLGLUCOSAMINYLTRANSFERASE SUBUNIT Q"/>
    <property type="match status" value="1"/>
</dbReference>
<dbReference type="GO" id="GO:0016757">
    <property type="term" value="F:glycosyltransferase activity"/>
    <property type="evidence" value="ECO:0007669"/>
    <property type="project" value="UniProtKB-KW"/>
</dbReference>
<feature type="transmembrane region" description="Helical" evidence="1">
    <location>
        <begin position="216"/>
        <end position="238"/>
    </location>
</feature>
<feature type="transmembrane region" description="Helical" evidence="1">
    <location>
        <begin position="448"/>
        <end position="466"/>
    </location>
</feature>
<feature type="transmembrane region" description="Helical" evidence="1">
    <location>
        <begin position="531"/>
        <end position="554"/>
    </location>
</feature>
<organism evidence="2 3">
    <name type="scientific">[Candida] anglica</name>
    <dbReference type="NCBI Taxonomy" id="148631"/>
    <lineage>
        <taxon>Eukaryota</taxon>
        <taxon>Fungi</taxon>
        <taxon>Dikarya</taxon>
        <taxon>Ascomycota</taxon>
        <taxon>Saccharomycotina</taxon>
        <taxon>Pichiomycetes</taxon>
        <taxon>Debaryomycetaceae</taxon>
        <taxon>Kurtzmaniella</taxon>
    </lineage>
</organism>
<keyword evidence="1" id="KW-1133">Transmembrane helix</keyword>
<keyword evidence="3" id="KW-1185">Reference proteome</keyword>
<sequence>MIPTTATISSSISSSTIQIYFPNDLIKPIIRNNKKANGWYLLGFKRGESIFVVVQIVEDVQKFTTEKPQEVLKDLQLLGVINKESSNEEKIPTAGLELTLTKSFPYPKIKRINNKEYTFILFHPPNYKNLEYLSFNPIYLQSTEMEQAKAGNSEIVQKYNQLDGSQFHSKKEPFDNEILDKINQCSQIRIVYKRWYLTGNQDSSIWSVSKIPRSMLFKPLAIIIAIIQTLTIWIIWILNFEFGKKKFKLTNISAVMRQLDLRLKQINYFPIQFLCYYDRSILYNEFEREDTINEISSALNLPIFNSNLNINNSNYINFHNSLWLIINDVLLGISVHKLINSHYEIIATFVNETLIRKLLFDDLFGLISWVSYRHPAGFKLNTELGSFVGDLFLWALQFWRLLLVDVLTICPESKQSSISFKVIIPMVINTFHTVFPVAEYVSTSIFKYYLTILCYMGFSFLVSFMIDYMQIISFHIYCFYFTSAKIYHRQVQILKSLFQLFCGKKYNILRNRIDNLDNYSDSGVSFEVDQLLLGILIFVILVALLPTIFAFYLMFFLTRILCLCLIYVGENVLVVINFFPLFVMLLKLKNSNRLQGGLSFNVLDVLQEKTVTTYLQLKNKSLTYSEIFKNFGKLFRNSRAFTLSLIPNFINGEPISLEQKHELKFSYLMLPRNYDQTIFVWTHFTKRKDV</sequence>
<dbReference type="InterPro" id="IPR007720">
    <property type="entry name" value="PigQ/GPI1"/>
</dbReference>
<proteinExistence type="predicted"/>
<keyword evidence="1" id="KW-0472">Membrane</keyword>
<dbReference type="Pfam" id="PF05024">
    <property type="entry name" value="Gpi1"/>
    <property type="match status" value="1"/>
</dbReference>
<keyword evidence="2" id="KW-0808">Transferase</keyword>
<keyword evidence="1" id="KW-0812">Transmembrane</keyword>
<reference evidence="2 3" key="1">
    <citation type="submission" date="2024-01" db="EMBL/GenBank/DDBJ databases">
        <authorList>
            <consortium name="Genoscope - CEA"/>
            <person name="William W."/>
        </authorList>
    </citation>
    <scope>NUCLEOTIDE SEQUENCE [LARGE SCALE GENOMIC DNA]</scope>
    <source>
        <strain evidence="2 3">29B2s-10</strain>
    </source>
</reference>
<name>A0ABP0EAJ6_9ASCO</name>
<dbReference type="PANTHER" id="PTHR21329">
    <property type="entry name" value="PHOSPHATIDYLINOSITOL N-ACETYLGLUCOSAMINYLTRANSFERASE SUBUNIT Q-RELATED"/>
    <property type="match status" value="1"/>
</dbReference>
<accession>A0ABP0EAJ6</accession>
<dbReference type="EMBL" id="OZ004254">
    <property type="protein sequence ID" value="CAK7897481.1"/>
    <property type="molecule type" value="Genomic_DNA"/>
</dbReference>
<evidence type="ECO:0000313" key="2">
    <source>
        <dbReference type="EMBL" id="CAK7897481.1"/>
    </source>
</evidence>
<protein>
    <submittedName>
        <fullName evidence="2">Phosphatidylinositol N-acetylglucosaminyltransferase subunit Gpi1p</fullName>
    </submittedName>
</protein>
<evidence type="ECO:0000256" key="1">
    <source>
        <dbReference type="SAM" id="Phobius"/>
    </source>
</evidence>
<evidence type="ECO:0000313" key="3">
    <source>
        <dbReference type="Proteomes" id="UP001497600"/>
    </source>
</evidence>
<keyword evidence="2" id="KW-0328">Glycosyltransferase</keyword>
<feature type="transmembrane region" description="Helical" evidence="1">
    <location>
        <begin position="560"/>
        <end position="586"/>
    </location>
</feature>
<dbReference type="Proteomes" id="UP001497600">
    <property type="component" value="Chromosome B"/>
</dbReference>